<dbReference type="AlphaFoldDB" id="A0A285R3M4"/>
<name>A0A285R3M4_9SPHN</name>
<feature type="transmembrane region" description="Helical" evidence="1">
    <location>
        <begin position="127"/>
        <end position="146"/>
    </location>
</feature>
<evidence type="ECO:0008006" key="4">
    <source>
        <dbReference type="Google" id="ProtNLM"/>
    </source>
</evidence>
<evidence type="ECO:0000313" key="3">
    <source>
        <dbReference type="Proteomes" id="UP000219494"/>
    </source>
</evidence>
<organism evidence="2 3">
    <name type="scientific">Sphingomonas guangdongensis</name>
    <dbReference type="NCBI Taxonomy" id="1141890"/>
    <lineage>
        <taxon>Bacteria</taxon>
        <taxon>Pseudomonadati</taxon>
        <taxon>Pseudomonadota</taxon>
        <taxon>Alphaproteobacteria</taxon>
        <taxon>Sphingomonadales</taxon>
        <taxon>Sphingomonadaceae</taxon>
        <taxon>Sphingomonas</taxon>
    </lineage>
</organism>
<reference evidence="2 3" key="1">
    <citation type="submission" date="2017-07" db="EMBL/GenBank/DDBJ databases">
        <authorList>
            <person name="Sun Z.S."/>
            <person name="Albrecht U."/>
            <person name="Echele G."/>
            <person name="Lee C.C."/>
        </authorList>
    </citation>
    <scope>NUCLEOTIDE SEQUENCE [LARGE SCALE GENOMIC DNA]</scope>
    <source>
        <strain evidence="2 3">CGMCC 1.12672</strain>
    </source>
</reference>
<keyword evidence="3" id="KW-1185">Reference proteome</keyword>
<evidence type="ECO:0000313" key="2">
    <source>
        <dbReference type="EMBL" id="SOB86962.1"/>
    </source>
</evidence>
<dbReference type="RefSeq" id="WP_097063914.1">
    <property type="nucleotide sequence ID" value="NZ_OBMI01000002.1"/>
</dbReference>
<evidence type="ECO:0000256" key="1">
    <source>
        <dbReference type="SAM" id="Phobius"/>
    </source>
</evidence>
<protein>
    <recommendedName>
        <fullName evidence="4">PilZ domain-containing protein</fullName>
    </recommendedName>
</protein>
<keyword evidence="1" id="KW-0472">Membrane</keyword>
<proteinExistence type="predicted"/>
<keyword evidence="1" id="KW-1133">Transmembrane helix</keyword>
<dbReference type="EMBL" id="OBMI01000002">
    <property type="protein sequence ID" value="SOB86962.1"/>
    <property type="molecule type" value="Genomic_DNA"/>
</dbReference>
<accession>A0A285R3M4</accession>
<keyword evidence="1" id="KW-0812">Transmembrane</keyword>
<gene>
    <name evidence="2" type="ORF">SAMN06297144_2081</name>
</gene>
<dbReference type="Proteomes" id="UP000219494">
    <property type="component" value="Unassembled WGS sequence"/>
</dbReference>
<dbReference type="OrthoDB" id="7429082at2"/>
<sequence>MKAREPRHKVFVRARMNCAGTWQDITVQNVSKRGLLVRPAEAVPKRGDYVEVRRGALKIVARVVWSAGPLFGARTQDAIDIPALTAARAAPVTAPTEANSPVAERRERPRVEEIAARSQRRAAAFQHMVLLAGIVAVALVIGATLFDVVDRPFAAVRQAMAGNS</sequence>